<dbReference type="InterPro" id="IPR011013">
    <property type="entry name" value="Gal_mutarotase_sf_dom"/>
</dbReference>
<dbReference type="Pfam" id="PF01263">
    <property type="entry name" value="Aldose_epim"/>
    <property type="match status" value="1"/>
</dbReference>
<accession>A0A5C7HQ45</accession>
<keyword evidence="3" id="KW-1185">Reference proteome</keyword>
<dbReference type="InterPro" id="IPR008183">
    <property type="entry name" value="Aldose_1/G6P_1-epimerase"/>
</dbReference>
<sequence>MSGKLGRTRLKVTLLALSFPIIALIANKDFLVISVTVAYTIVGDSYLSVRRRAKALNRATPPVNLAQHTYWNLGGHDSGDILSEEIQIFASHYTPVNSQMIPTGEIVSVKGTPYDFLKPHTVGSSINKLANGYNINYVLDGGAGKKMKPVANVHDKKTGRMMELWTTAPGVQFYTANFVINVTGKDGFVYQPHAALCLETQGFPDAVNHPELHFNHCDSSTIRCCLSSQLLLHLIYNEMVSSLFGLFGLFFMRKLRCILWLSQQYML</sequence>
<proteinExistence type="predicted"/>
<dbReference type="PANTHER" id="PTHR10091">
    <property type="entry name" value="ALDOSE-1-EPIMERASE"/>
    <property type="match status" value="1"/>
</dbReference>
<dbReference type="AlphaFoldDB" id="A0A5C7HQ45"/>
<evidence type="ECO:0000313" key="2">
    <source>
        <dbReference type="EMBL" id="TXG59177.1"/>
    </source>
</evidence>
<dbReference type="GO" id="GO:0030246">
    <property type="term" value="F:carbohydrate binding"/>
    <property type="evidence" value="ECO:0007669"/>
    <property type="project" value="InterPro"/>
</dbReference>
<gene>
    <name evidence="2" type="ORF">EZV62_017006</name>
</gene>
<name>A0A5C7HQ45_9ROSI</name>
<feature type="transmembrane region" description="Helical" evidence="1">
    <location>
        <begin position="230"/>
        <end position="252"/>
    </location>
</feature>
<feature type="transmembrane region" description="Helical" evidence="1">
    <location>
        <begin position="12"/>
        <end position="42"/>
    </location>
</feature>
<keyword evidence="1" id="KW-0472">Membrane</keyword>
<keyword evidence="1" id="KW-1133">Transmembrane helix</keyword>
<keyword evidence="1" id="KW-0812">Transmembrane</keyword>
<protein>
    <submittedName>
        <fullName evidence="2">Uncharacterized protein</fullName>
    </submittedName>
</protein>
<dbReference type="Proteomes" id="UP000323000">
    <property type="component" value="Chromosome 7"/>
</dbReference>
<dbReference type="GO" id="GO:0006006">
    <property type="term" value="P:glucose metabolic process"/>
    <property type="evidence" value="ECO:0007669"/>
    <property type="project" value="TreeGrafter"/>
</dbReference>
<dbReference type="Gene3D" id="2.70.98.10">
    <property type="match status" value="1"/>
</dbReference>
<dbReference type="OrthoDB" id="1701910at2759"/>
<dbReference type="EMBL" id="VAHF01000007">
    <property type="protein sequence ID" value="TXG59177.1"/>
    <property type="molecule type" value="Genomic_DNA"/>
</dbReference>
<dbReference type="GO" id="GO:0033499">
    <property type="term" value="P:galactose catabolic process via UDP-galactose, Leloir pathway"/>
    <property type="evidence" value="ECO:0007669"/>
    <property type="project" value="TreeGrafter"/>
</dbReference>
<reference evidence="3" key="1">
    <citation type="journal article" date="2019" name="Gigascience">
        <title>De novo genome assembly of the endangered Acer yangbiense, a plant species with extremely small populations endemic to Yunnan Province, China.</title>
        <authorList>
            <person name="Yang J."/>
            <person name="Wariss H.M."/>
            <person name="Tao L."/>
            <person name="Zhang R."/>
            <person name="Yun Q."/>
            <person name="Hollingsworth P."/>
            <person name="Dao Z."/>
            <person name="Luo G."/>
            <person name="Guo H."/>
            <person name="Ma Y."/>
            <person name="Sun W."/>
        </authorList>
    </citation>
    <scope>NUCLEOTIDE SEQUENCE [LARGE SCALE GENOMIC DNA]</scope>
    <source>
        <strain evidence="3">cv. Malutang</strain>
    </source>
</reference>
<evidence type="ECO:0000256" key="1">
    <source>
        <dbReference type="SAM" id="Phobius"/>
    </source>
</evidence>
<dbReference type="PANTHER" id="PTHR10091:SF0">
    <property type="entry name" value="GALACTOSE MUTAROTASE"/>
    <property type="match status" value="1"/>
</dbReference>
<organism evidence="2 3">
    <name type="scientific">Acer yangbiense</name>
    <dbReference type="NCBI Taxonomy" id="1000413"/>
    <lineage>
        <taxon>Eukaryota</taxon>
        <taxon>Viridiplantae</taxon>
        <taxon>Streptophyta</taxon>
        <taxon>Embryophyta</taxon>
        <taxon>Tracheophyta</taxon>
        <taxon>Spermatophyta</taxon>
        <taxon>Magnoliopsida</taxon>
        <taxon>eudicotyledons</taxon>
        <taxon>Gunneridae</taxon>
        <taxon>Pentapetalae</taxon>
        <taxon>rosids</taxon>
        <taxon>malvids</taxon>
        <taxon>Sapindales</taxon>
        <taxon>Sapindaceae</taxon>
        <taxon>Hippocastanoideae</taxon>
        <taxon>Acereae</taxon>
        <taxon>Acer</taxon>
    </lineage>
</organism>
<dbReference type="SUPFAM" id="SSF74650">
    <property type="entry name" value="Galactose mutarotase-like"/>
    <property type="match status" value="1"/>
</dbReference>
<evidence type="ECO:0000313" key="3">
    <source>
        <dbReference type="Proteomes" id="UP000323000"/>
    </source>
</evidence>
<comment type="caution">
    <text evidence="2">The sequence shown here is derived from an EMBL/GenBank/DDBJ whole genome shotgun (WGS) entry which is preliminary data.</text>
</comment>
<dbReference type="InterPro" id="IPR014718">
    <property type="entry name" value="GH-type_carb-bd"/>
</dbReference>
<dbReference type="GO" id="GO:0004034">
    <property type="term" value="F:aldose 1-epimerase activity"/>
    <property type="evidence" value="ECO:0007669"/>
    <property type="project" value="TreeGrafter"/>
</dbReference>